<feature type="region of interest" description="Disordered" evidence="1">
    <location>
        <begin position="1"/>
        <end position="53"/>
    </location>
</feature>
<name>E4NE67_KITSK</name>
<proteinExistence type="predicted"/>
<dbReference type="PATRIC" id="fig|452652.3.peg.3694"/>
<dbReference type="AlphaFoldDB" id="E4NE67"/>
<dbReference type="EMBL" id="AP010968">
    <property type="protein sequence ID" value="BAJ29498.1"/>
    <property type="molecule type" value="Genomic_DNA"/>
</dbReference>
<dbReference type="KEGG" id="ksk:KSE_36960"/>
<feature type="compositionally biased region" description="Low complexity" evidence="1">
    <location>
        <begin position="12"/>
        <end position="23"/>
    </location>
</feature>
<evidence type="ECO:0000313" key="2">
    <source>
        <dbReference type="EMBL" id="BAJ29498.1"/>
    </source>
</evidence>
<feature type="compositionally biased region" description="Basic and acidic residues" evidence="1">
    <location>
        <begin position="1"/>
        <end position="10"/>
    </location>
</feature>
<feature type="region of interest" description="Disordered" evidence="1">
    <location>
        <begin position="85"/>
        <end position="106"/>
    </location>
</feature>
<protein>
    <submittedName>
        <fullName evidence="2">Uncharacterized protein</fullName>
    </submittedName>
</protein>
<dbReference type="RefSeq" id="WP_014136804.1">
    <property type="nucleotide sequence ID" value="NC_016109.1"/>
</dbReference>
<evidence type="ECO:0000313" key="3">
    <source>
        <dbReference type="Proteomes" id="UP000007076"/>
    </source>
</evidence>
<gene>
    <name evidence="2" type="ordered locus">KSE_36960</name>
</gene>
<feature type="compositionally biased region" description="Pro residues" evidence="1">
    <location>
        <begin position="24"/>
        <end position="39"/>
    </location>
</feature>
<accession>E4NE67</accession>
<dbReference type="STRING" id="452652.KSE_36960"/>
<reference evidence="2 3" key="1">
    <citation type="journal article" date="2010" name="DNA Res.">
        <title>Genome sequence of Kitasatospora setae NBRC 14216T: an evolutionary snapshot of the family Streptomycetaceae.</title>
        <authorList>
            <person name="Ichikawa N."/>
            <person name="Oguchi A."/>
            <person name="Ikeda H."/>
            <person name="Ishikawa J."/>
            <person name="Kitani S."/>
            <person name="Watanabe Y."/>
            <person name="Nakamura S."/>
            <person name="Katano Y."/>
            <person name="Kishi E."/>
            <person name="Sasagawa M."/>
            <person name="Ankai A."/>
            <person name="Fukui S."/>
            <person name="Hashimoto Y."/>
            <person name="Kamata S."/>
            <person name="Otoguro M."/>
            <person name="Tanikawa S."/>
            <person name="Nihira T."/>
            <person name="Horinouchi S."/>
            <person name="Ohnishi Y."/>
            <person name="Hayakawa M."/>
            <person name="Kuzuyama T."/>
            <person name="Arisawa A."/>
            <person name="Nomoto F."/>
            <person name="Miura H."/>
            <person name="Takahashi Y."/>
            <person name="Fujita N."/>
        </authorList>
    </citation>
    <scope>NUCLEOTIDE SEQUENCE [LARGE SCALE GENOMIC DNA]</scope>
    <source>
        <strain evidence="3">ATCC 33774 / DSM 43861 / JCM 3304 / KCC A-0304 / NBRC 14216 / KM-6054</strain>
    </source>
</reference>
<organism evidence="2 3">
    <name type="scientific">Kitasatospora setae (strain ATCC 33774 / DSM 43861 / JCM 3304 / KCC A-0304 / NBRC 14216 / KM-6054)</name>
    <name type="common">Streptomyces setae</name>
    <dbReference type="NCBI Taxonomy" id="452652"/>
    <lineage>
        <taxon>Bacteria</taxon>
        <taxon>Bacillati</taxon>
        <taxon>Actinomycetota</taxon>
        <taxon>Actinomycetes</taxon>
        <taxon>Kitasatosporales</taxon>
        <taxon>Streptomycetaceae</taxon>
        <taxon>Kitasatospora</taxon>
    </lineage>
</organism>
<sequence>MSRETADGVRTEPAAEPAAAPAPAAEPNPWAPREYPAPPAGGTGAYPHPGGADGGRRRRLVWGLAFGAALLVAKGGLAVLNEVGEDRGDTGSAPPPASAPASGYREDRAVDEARFRMPAGLHLVTTRVTLEPVYLVTSVFTNEDGGRTGTVRVEATHVPGVPRGTAYRPAPDCGGRASCTVTARPDGAVVLTDTPVGAGGYPAHWSVAVYGTDGSLVTAGFDVDAASDRTRPYAEHPLLTVGELTEVALMPGWRIMAERPPVGSP</sequence>
<dbReference type="HOGENOM" id="CLU_1048797_0_0_11"/>
<keyword evidence="3" id="KW-1185">Reference proteome</keyword>
<evidence type="ECO:0000256" key="1">
    <source>
        <dbReference type="SAM" id="MobiDB-lite"/>
    </source>
</evidence>
<dbReference type="Proteomes" id="UP000007076">
    <property type="component" value="Chromosome"/>
</dbReference>